<organism evidence="1 2">
    <name type="scientific">Microbotryum intermedium</name>
    <dbReference type="NCBI Taxonomy" id="269621"/>
    <lineage>
        <taxon>Eukaryota</taxon>
        <taxon>Fungi</taxon>
        <taxon>Dikarya</taxon>
        <taxon>Basidiomycota</taxon>
        <taxon>Pucciniomycotina</taxon>
        <taxon>Microbotryomycetes</taxon>
        <taxon>Microbotryales</taxon>
        <taxon>Microbotryaceae</taxon>
        <taxon>Microbotryum</taxon>
    </lineage>
</organism>
<dbReference type="InterPro" id="IPR023214">
    <property type="entry name" value="HAD_sf"/>
</dbReference>
<dbReference type="EMBL" id="FMSP01000007">
    <property type="protein sequence ID" value="SCV71543.1"/>
    <property type="molecule type" value="Genomic_DNA"/>
</dbReference>
<evidence type="ECO:0000313" key="2">
    <source>
        <dbReference type="Proteomes" id="UP000198372"/>
    </source>
</evidence>
<gene>
    <name evidence="1" type="ORF">BQ2448_3131</name>
</gene>
<dbReference type="AlphaFoldDB" id="A0A238FHS6"/>
<dbReference type="OrthoDB" id="40579at2759"/>
<dbReference type="GO" id="GO:0016791">
    <property type="term" value="F:phosphatase activity"/>
    <property type="evidence" value="ECO:0007669"/>
    <property type="project" value="TreeGrafter"/>
</dbReference>
<dbReference type="STRING" id="269621.A0A238FHS6"/>
<dbReference type="Proteomes" id="UP000198372">
    <property type="component" value="Unassembled WGS sequence"/>
</dbReference>
<keyword evidence="2" id="KW-1185">Reference proteome</keyword>
<sequence length="117" mass="13414">MAIKSSHLPHLFQPFGTRIMVGDDPCLEGKGKPDPTIFIEAAKRHLNFDSELSRARVWSSRMVHQGLRRRKQPGCQVIVWVPDPELVKTIGDHDLEPTPTLSSWEDFVREEWGLPPY</sequence>
<dbReference type="Gene3D" id="3.40.50.1000">
    <property type="entry name" value="HAD superfamily/HAD-like"/>
    <property type="match status" value="1"/>
</dbReference>
<accession>A0A238FHS6</accession>
<evidence type="ECO:0000313" key="1">
    <source>
        <dbReference type="EMBL" id="SCV71543.1"/>
    </source>
</evidence>
<reference evidence="2" key="1">
    <citation type="submission" date="2016-09" db="EMBL/GenBank/DDBJ databases">
        <authorList>
            <person name="Jeantristanb JTB J.-T."/>
            <person name="Ricardo R."/>
        </authorList>
    </citation>
    <scope>NUCLEOTIDE SEQUENCE [LARGE SCALE GENOMIC DNA]</scope>
</reference>
<protein>
    <submittedName>
        <fullName evidence="1">BQ2448_3131 protein</fullName>
    </submittedName>
</protein>
<dbReference type="PANTHER" id="PTHR18901:SF38">
    <property type="entry name" value="PSEUDOURIDINE-5'-PHOSPHATASE"/>
    <property type="match status" value="1"/>
</dbReference>
<dbReference type="PANTHER" id="PTHR18901">
    <property type="entry name" value="2-DEOXYGLUCOSE-6-PHOSPHATE PHOSPHATASE 2"/>
    <property type="match status" value="1"/>
</dbReference>
<proteinExistence type="predicted"/>
<name>A0A238FHS6_9BASI</name>